<comment type="caution">
    <text evidence="2">The sequence shown here is derived from an EMBL/GenBank/DDBJ whole genome shotgun (WGS) entry which is preliminary data.</text>
</comment>
<evidence type="ECO:0000313" key="3">
    <source>
        <dbReference type="Proteomes" id="UP001156701"/>
    </source>
</evidence>
<protein>
    <submittedName>
        <fullName evidence="2">Phage DNA ejection protein</fullName>
    </submittedName>
</protein>
<dbReference type="RefSeq" id="WP_278030737.1">
    <property type="nucleotide sequence ID" value="NZ_JARRYG010000008.1"/>
</dbReference>
<proteinExistence type="predicted"/>
<dbReference type="Pfam" id="PF16928">
    <property type="entry name" value="Inj_translocase"/>
    <property type="match status" value="1"/>
</dbReference>
<reference evidence="2" key="1">
    <citation type="submission" date="2023-03" db="EMBL/GenBank/DDBJ databases">
        <title>a new species belonging to Providencia genus.</title>
        <authorList>
            <person name="Yang W."/>
            <person name="Hu F."/>
            <person name="Shen S."/>
            <person name="Ding L."/>
            <person name="Yin D."/>
        </authorList>
    </citation>
    <scope>NUCLEOTIDE SEQUENCE</scope>
    <source>
        <strain evidence="2">CRE-3FA-0001</strain>
    </source>
</reference>
<name>A0AA42FNN3_9GAMM</name>
<dbReference type="AlphaFoldDB" id="A0AA42FNN3"/>
<accession>A0AA42FNN3</accession>
<gene>
    <name evidence="2" type="ORF">P7V44_09195</name>
</gene>
<evidence type="ECO:0000313" key="2">
    <source>
        <dbReference type="EMBL" id="MDG4696413.1"/>
    </source>
</evidence>
<dbReference type="Proteomes" id="UP001156701">
    <property type="component" value="Unassembled WGS sequence"/>
</dbReference>
<feature type="compositionally biased region" description="Low complexity" evidence="1">
    <location>
        <begin position="460"/>
        <end position="482"/>
    </location>
</feature>
<dbReference type="InterPro" id="IPR031619">
    <property type="entry name" value="Inj_translocase"/>
</dbReference>
<evidence type="ECO:0000256" key="1">
    <source>
        <dbReference type="SAM" id="MobiDB-lite"/>
    </source>
</evidence>
<organism evidence="2 3">
    <name type="scientific">Providencia huashanensis</name>
    <dbReference type="NCBI Taxonomy" id="3037798"/>
    <lineage>
        <taxon>Bacteria</taxon>
        <taxon>Pseudomonadati</taxon>
        <taxon>Pseudomonadota</taxon>
        <taxon>Gammaproteobacteria</taxon>
        <taxon>Enterobacterales</taxon>
        <taxon>Morganellaceae</taxon>
        <taxon>Providencia</taxon>
    </lineage>
</organism>
<feature type="compositionally biased region" description="Polar residues" evidence="1">
    <location>
        <begin position="483"/>
        <end position="496"/>
    </location>
</feature>
<dbReference type="EMBL" id="JARRYG010000008">
    <property type="protein sequence ID" value="MDG4696413.1"/>
    <property type="molecule type" value="Genomic_DNA"/>
</dbReference>
<feature type="region of interest" description="Disordered" evidence="1">
    <location>
        <begin position="457"/>
        <end position="508"/>
    </location>
</feature>
<sequence>MATWNQGINSGGFLGGIGQVNSNAPSASDINPTLGLIRENNDLQRSGANNWGLQGLAGLSGVAQVMNEQNQQERLKEFQGRWGQAYANGDRTAMRQLMAEYPDQAERITGGMKGISDDVRESLGNLSSGYSLAVKSGTVEDYARKNADEFRRLGIDPQGAVDMALNDPKAAMELADHLGLSSLGIDKYYDVRDKMEGRVIERDKLAEDARQADMEHSRVIRGQDISRANALTAAYAPTSAMQNYSQYAQMLKTDPEGAKAFAQAAGINPSERKLFKVEEAPDGGIIKYYSNGDEERGSINQPVKIDGMGQPVSINQANRIMEKSTGEQRKAAGFAFRVRNGIDTANNLVQFGKVSPQRAAAINSALRDGTIARLALSGDEQSYIASMQDAVLAILRKESGAAIPDFEMERYFRTYTPQMGDQDTAVKTKSRLLENQFKAIRAESGKAFDAMMVINSGYDSSSSQQPETPTQQQTQSKQPAQSYSEGMTATNPSTGQKMIFRGGKWQQM</sequence>